<name>A0A1H5T6G9_9HYPH</name>
<proteinExistence type="predicted"/>
<gene>
    <name evidence="2" type="ORF">SAMN04488115_101546</name>
</gene>
<accession>A0A1H5T6G9</accession>
<organism evidence="2 3">
    <name type="scientific">Bosea lathyri</name>
    <dbReference type="NCBI Taxonomy" id="1036778"/>
    <lineage>
        <taxon>Bacteria</taxon>
        <taxon>Pseudomonadati</taxon>
        <taxon>Pseudomonadota</taxon>
        <taxon>Alphaproteobacteria</taxon>
        <taxon>Hyphomicrobiales</taxon>
        <taxon>Boseaceae</taxon>
        <taxon>Bosea</taxon>
    </lineage>
</organism>
<dbReference type="RefSeq" id="WP_103870906.1">
    <property type="nucleotide sequence ID" value="NZ_FNUY01000001.1"/>
</dbReference>
<evidence type="ECO:0000259" key="1">
    <source>
        <dbReference type="Pfam" id="PF04028"/>
    </source>
</evidence>
<evidence type="ECO:0000313" key="2">
    <source>
        <dbReference type="EMBL" id="SEF58423.1"/>
    </source>
</evidence>
<dbReference type="InterPro" id="IPR007172">
    <property type="entry name" value="DUF374"/>
</dbReference>
<dbReference type="OrthoDB" id="9810508at2"/>
<dbReference type="CDD" id="cd07983">
    <property type="entry name" value="LPLAT_DUF374-like"/>
    <property type="match status" value="1"/>
</dbReference>
<evidence type="ECO:0000313" key="3">
    <source>
        <dbReference type="Proteomes" id="UP000236743"/>
    </source>
</evidence>
<reference evidence="2 3" key="1">
    <citation type="submission" date="2016-10" db="EMBL/GenBank/DDBJ databases">
        <authorList>
            <person name="de Groot N.N."/>
        </authorList>
    </citation>
    <scope>NUCLEOTIDE SEQUENCE [LARGE SCALE GENOMIC DNA]</scope>
    <source>
        <strain evidence="2 3">DSM 26656</strain>
    </source>
</reference>
<feature type="domain" description="DUF374" evidence="1">
    <location>
        <begin position="66"/>
        <end position="138"/>
    </location>
</feature>
<dbReference type="EMBL" id="FNUY01000001">
    <property type="protein sequence ID" value="SEF58423.1"/>
    <property type="molecule type" value="Genomic_DNA"/>
</dbReference>
<dbReference type="AlphaFoldDB" id="A0A1H5T6G9"/>
<dbReference type="Pfam" id="PF04028">
    <property type="entry name" value="DUF374"/>
    <property type="match status" value="1"/>
</dbReference>
<protein>
    <recommendedName>
        <fullName evidence="1">DUF374 domain-containing protein</fullName>
    </recommendedName>
</protein>
<dbReference type="Proteomes" id="UP000236743">
    <property type="component" value="Unassembled WGS sequence"/>
</dbReference>
<keyword evidence="3" id="KW-1185">Reference proteome</keyword>
<sequence>MGFSILKTRVAQEALGRLLAGYLKLVRRTNRIVVEPADIYDRVRPDLPLIIAMWHGQHIMIPFARPEWMPACSLVSRHGDGGFNAVALRELGIGAIRGSGALGRKVREKGGASAFLAMVRRLAAGDTMVLTADIPKRARVAGPGIIALARASGRPIHPIAVVTSRRIDFNNWDRASIGLPFGRGAIVVGDAIRVDRHADDATCETARLALEASLDAVHARAYALIGSKDPGAGLRQAQPALTGKPA</sequence>